<keyword evidence="4" id="KW-0206">Cytoskeleton</keyword>
<evidence type="ECO:0000256" key="1">
    <source>
        <dbReference type="ARBA" id="ARBA00004245"/>
    </source>
</evidence>
<dbReference type="EMBL" id="JARGDH010000002">
    <property type="protein sequence ID" value="KAL0274545.1"/>
    <property type="molecule type" value="Genomic_DNA"/>
</dbReference>
<dbReference type="Pfam" id="PF19037">
    <property type="entry name" value="Fuz_longin_2"/>
    <property type="match status" value="1"/>
</dbReference>
<feature type="domain" description="FUZ/MON1/HPS1 third Longin" evidence="7">
    <location>
        <begin position="298"/>
        <end position="422"/>
    </location>
</feature>
<dbReference type="InterPro" id="IPR043970">
    <property type="entry name" value="FUZ/MON1/HPS1_longin_3"/>
</dbReference>
<gene>
    <name evidence="8" type="ORF">PYX00_002647</name>
</gene>
<comment type="similarity">
    <text evidence="2">Belongs to the fuzzy family.</text>
</comment>
<keyword evidence="3" id="KW-0963">Cytoplasm</keyword>
<dbReference type="InterPro" id="IPR043972">
    <property type="entry name" value="FUZ/MON1/HPS1_longin_1"/>
</dbReference>
<protein>
    <submittedName>
        <fullName evidence="8">Uncharacterized protein</fullName>
    </submittedName>
</protein>
<dbReference type="Pfam" id="PF19038">
    <property type="entry name" value="Fuz_longin_3"/>
    <property type="match status" value="1"/>
</dbReference>
<accession>A0AAW2HXA5</accession>
<comment type="caution">
    <text evidence="8">The sequence shown here is derived from an EMBL/GenBank/DDBJ whole genome shotgun (WGS) entry which is preliminary data.</text>
</comment>
<dbReference type="GO" id="GO:0016192">
    <property type="term" value="P:vesicle-mediated transport"/>
    <property type="evidence" value="ECO:0007669"/>
    <property type="project" value="InterPro"/>
</dbReference>
<dbReference type="PANTHER" id="PTHR13559">
    <property type="entry name" value="INTRACELLULAR TRAFFIC PROTEIN-RELATED"/>
    <property type="match status" value="1"/>
</dbReference>
<evidence type="ECO:0000259" key="7">
    <source>
        <dbReference type="Pfam" id="PF19038"/>
    </source>
</evidence>
<dbReference type="PANTHER" id="PTHR13559:SF1">
    <property type="entry name" value="PROTEIN FUZZY HOMOLOG"/>
    <property type="match status" value="1"/>
</dbReference>
<proteinExistence type="inferred from homology"/>
<feature type="domain" description="FUZ/MON1/HPS1 first Longin" evidence="5">
    <location>
        <begin position="4"/>
        <end position="125"/>
    </location>
</feature>
<evidence type="ECO:0000259" key="6">
    <source>
        <dbReference type="Pfam" id="PF19037"/>
    </source>
</evidence>
<comment type="subcellular location">
    <subcellularLocation>
        <location evidence="1">Cytoplasm</location>
        <location evidence="1">Cytoskeleton</location>
    </subcellularLocation>
</comment>
<evidence type="ECO:0000256" key="4">
    <source>
        <dbReference type="ARBA" id="ARBA00023212"/>
    </source>
</evidence>
<dbReference type="InterPro" id="IPR043971">
    <property type="entry name" value="FUZ/MON1/HPS1_longin_2"/>
</dbReference>
<feature type="domain" description="FUZ/MON1/HPS1 second Longin" evidence="6">
    <location>
        <begin position="178"/>
        <end position="271"/>
    </location>
</feature>
<dbReference type="Pfam" id="PF19036">
    <property type="entry name" value="Fuz_longin_1"/>
    <property type="match status" value="1"/>
</dbReference>
<organism evidence="8">
    <name type="scientific">Menopon gallinae</name>
    <name type="common">poultry shaft louse</name>
    <dbReference type="NCBI Taxonomy" id="328185"/>
    <lineage>
        <taxon>Eukaryota</taxon>
        <taxon>Metazoa</taxon>
        <taxon>Ecdysozoa</taxon>
        <taxon>Arthropoda</taxon>
        <taxon>Hexapoda</taxon>
        <taxon>Insecta</taxon>
        <taxon>Pterygota</taxon>
        <taxon>Neoptera</taxon>
        <taxon>Paraneoptera</taxon>
        <taxon>Psocodea</taxon>
        <taxon>Troctomorpha</taxon>
        <taxon>Phthiraptera</taxon>
        <taxon>Amblycera</taxon>
        <taxon>Menoponidae</taxon>
        <taxon>Menopon</taxon>
    </lineage>
</organism>
<dbReference type="GO" id="GO:0005856">
    <property type="term" value="C:cytoskeleton"/>
    <property type="evidence" value="ECO:0007669"/>
    <property type="project" value="UniProtKB-SubCell"/>
</dbReference>
<evidence type="ECO:0000259" key="5">
    <source>
        <dbReference type="Pfam" id="PF19036"/>
    </source>
</evidence>
<evidence type="ECO:0000313" key="8">
    <source>
        <dbReference type="EMBL" id="KAL0274545.1"/>
    </source>
</evidence>
<reference evidence="8" key="1">
    <citation type="journal article" date="2024" name="Gigascience">
        <title>Chromosome-level genome of the poultry shaft louse Menopon gallinae provides insight into the host-switching and adaptive evolution of parasitic lice.</title>
        <authorList>
            <person name="Xu Y."/>
            <person name="Ma L."/>
            <person name="Liu S."/>
            <person name="Liang Y."/>
            <person name="Liu Q."/>
            <person name="He Z."/>
            <person name="Tian L."/>
            <person name="Duan Y."/>
            <person name="Cai W."/>
            <person name="Li H."/>
            <person name="Song F."/>
        </authorList>
    </citation>
    <scope>NUCLEOTIDE SEQUENCE</scope>
    <source>
        <strain evidence="8">Cailab_2023a</strain>
    </source>
</reference>
<evidence type="ECO:0000256" key="3">
    <source>
        <dbReference type="ARBA" id="ARBA00022490"/>
    </source>
</evidence>
<dbReference type="GO" id="GO:1905515">
    <property type="term" value="P:non-motile cilium assembly"/>
    <property type="evidence" value="ECO:0007669"/>
    <property type="project" value="TreeGrafter"/>
</dbReference>
<sequence>MIAQLFCLTAGSGLPLLARKKGETEMLPFSHVASLNGVHLFAKSHQVTLRTTVTQDATLYWKDYFDSVTLIAVASAVSSQIVEKFLDSVFNGMVLCLGIEEMTNIRNPERLKRELRITHKLLDKLFECLECGERGGVPGKGPAQKSTAGDIIEFVETILCQENHALQGCLENFVEAVESLYGCVTVHGKLAVATRSWWELDNEEKKLLNALISVLNANSTSSDVPVFLPRKSPSVPFRLVTLRVINGIEISTLCGPSPSLSEIEQSVLHVWRSAIELLRSAEKTYPRNFPVAVSLDPNVLGFLLVNLTDGKFLISRNQSKKESCSLSGSHRLNILRTFYYRSASVFLMNDGDRRGKFGDDAGNADPESERLASESYWCSEYHKCHALRNGPNLICVLYAASVPTHTMRILTRHCLKMLTTEKSYGW</sequence>
<name>A0AAW2HXA5_9NEOP</name>
<dbReference type="AlphaFoldDB" id="A0AAW2HXA5"/>
<dbReference type="InterPro" id="IPR026069">
    <property type="entry name" value="Fuzzy"/>
</dbReference>
<evidence type="ECO:0000256" key="2">
    <source>
        <dbReference type="ARBA" id="ARBA00008550"/>
    </source>
</evidence>